<reference evidence="2 3" key="1">
    <citation type="journal article" date="2000" name="Mar. Ecol. Prog. Ser.">
        <title>Phylogenetic characterization of endosymbionts in three hydrothermal vent mussels: influence on host distributions.</title>
        <authorList>
            <person name="Fujiwara Y."/>
            <person name="Takai K."/>
            <person name="Uematsu K."/>
            <person name="Tsuchida S."/>
            <person name="Hunt J.C."/>
            <person name="Hashimoto J."/>
        </authorList>
    </citation>
    <scope>NUCLEOTIDE SEQUENCE [LARGE SCALE GENOMIC DNA]</scope>
    <source>
        <strain evidence="2 3">Myojin Knoll</strain>
    </source>
</reference>
<dbReference type="Gene3D" id="1.10.260.40">
    <property type="entry name" value="lambda repressor-like DNA-binding domains"/>
    <property type="match status" value="1"/>
</dbReference>
<dbReference type="EMBL" id="AP013042">
    <property type="protein sequence ID" value="BAS67556.1"/>
    <property type="molecule type" value="Genomic_DNA"/>
</dbReference>
<dbReference type="Proteomes" id="UP000067399">
    <property type="component" value="Chromosome"/>
</dbReference>
<dbReference type="SUPFAM" id="SSF47413">
    <property type="entry name" value="lambda repressor-like DNA-binding domains"/>
    <property type="match status" value="1"/>
</dbReference>
<organism evidence="2 3">
    <name type="scientific">endosymbiont of Bathymodiolus septemdierum str. Myojin knoll</name>
    <dbReference type="NCBI Taxonomy" id="1303921"/>
    <lineage>
        <taxon>Bacteria</taxon>
        <taxon>Pseudomonadati</taxon>
        <taxon>Pseudomonadota</taxon>
        <taxon>Gammaproteobacteria</taxon>
        <taxon>sulfur-oxidizing symbionts</taxon>
    </lineage>
</organism>
<dbReference type="GO" id="GO:0003677">
    <property type="term" value="F:DNA binding"/>
    <property type="evidence" value="ECO:0007669"/>
    <property type="project" value="InterPro"/>
</dbReference>
<evidence type="ECO:0000313" key="2">
    <source>
        <dbReference type="EMBL" id="BAS67556.1"/>
    </source>
</evidence>
<evidence type="ECO:0000313" key="3">
    <source>
        <dbReference type="Proteomes" id="UP000067399"/>
    </source>
</evidence>
<dbReference type="CDD" id="cd00093">
    <property type="entry name" value="HTH_XRE"/>
    <property type="match status" value="1"/>
</dbReference>
<dbReference type="STRING" id="1303921.BSEPE_0548"/>
<dbReference type="PROSITE" id="PS50943">
    <property type="entry name" value="HTH_CROC1"/>
    <property type="match status" value="1"/>
</dbReference>
<name>A0A0P0URV0_9GAMM</name>
<reference evidence="2 3" key="2">
    <citation type="journal article" date="2016" name="ISME J.">
        <title>Heterogeneous composition of key metabolic gene clusters in a vent mussel symbiont population.</title>
        <authorList>
            <person name="Ikuta T."/>
            <person name="Takaki Y."/>
            <person name="Nagai Y."/>
            <person name="Shimamura S."/>
            <person name="Tsuda M."/>
            <person name="Kawagucci S."/>
            <person name="Aoki Y."/>
            <person name="Inoue K."/>
            <person name="Teruya M."/>
            <person name="Satou K."/>
            <person name="Teruya K."/>
            <person name="Shimoji M."/>
            <person name="Tamotsu H."/>
            <person name="Hirano T."/>
            <person name="Maruyama T."/>
            <person name="Yoshida T."/>
        </authorList>
    </citation>
    <scope>NUCLEOTIDE SEQUENCE [LARGE SCALE GENOMIC DNA]</scope>
    <source>
        <strain evidence="2 3">Myojin Knoll</strain>
    </source>
</reference>
<keyword evidence="3" id="KW-1185">Reference proteome</keyword>
<dbReference type="AlphaFoldDB" id="A0A0P0URV0"/>
<accession>A0A0P0URV0</accession>
<protein>
    <submittedName>
        <fullName evidence="2">XRE family transcriptional regulator</fullName>
    </submittedName>
</protein>
<dbReference type="InterPro" id="IPR010982">
    <property type="entry name" value="Lambda_DNA-bd_dom_sf"/>
</dbReference>
<feature type="domain" description="HTH cro/C1-type" evidence="1">
    <location>
        <begin position="22"/>
        <end position="57"/>
    </location>
</feature>
<dbReference type="KEGG" id="ebh:BSEPE_0548"/>
<dbReference type="Pfam" id="PF01381">
    <property type="entry name" value="HTH_3"/>
    <property type="match status" value="1"/>
</dbReference>
<proteinExistence type="predicted"/>
<dbReference type="InterPro" id="IPR001387">
    <property type="entry name" value="Cro/C1-type_HTH"/>
</dbReference>
<sequence>MKYIDFNENEIQDFCKEAAKNVKDLRIKKGVKQIDLAVAININSTGSYSDYENNKQNKSLV</sequence>
<dbReference type="RefSeq" id="WP_066043815.1">
    <property type="nucleotide sequence ID" value="NZ_AP013042.1"/>
</dbReference>
<gene>
    <name evidence="2" type="ORF">BSEPE_0548</name>
</gene>
<evidence type="ECO:0000259" key="1">
    <source>
        <dbReference type="PROSITE" id="PS50943"/>
    </source>
</evidence>